<protein>
    <submittedName>
        <fullName evidence="1">Uncharacterized protein</fullName>
    </submittedName>
</protein>
<organism evidence="1">
    <name type="scientific">Streptomyces clavuligerus</name>
    <dbReference type="NCBI Taxonomy" id="1901"/>
    <lineage>
        <taxon>Bacteria</taxon>
        <taxon>Bacillati</taxon>
        <taxon>Actinomycetota</taxon>
        <taxon>Actinomycetes</taxon>
        <taxon>Kitasatosporales</taxon>
        <taxon>Streptomycetaceae</taxon>
        <taxon>Streptomyces</taxon>
    </lineage>
</organism>
<proteinExistence type="predicted"/>
<geneLocation type="plasmid" evidence="1">
    <name>pSCL2</name>
</geneLocation>
<dbReference type="AlphaFoldDB" id="Q6TMR7"/>
<keyword evidence="1" id="KW-0614">Plasmid</keyword>
<gene>
    <name evidence="1" type="ORF">pSCL2.6.A8.2</name>
</gene>
<evidence type="ECO:0000313" key="1">
    <source>
        <dbReference type="EMBL" id="AAQ93556.1"/>
    </source>
</evidence>
<accession>Q6TMR7</accession>
<reference evidence="1" key="1">
    <citation type="submission" date="2003-09" db="EMBL/GenBank/DDBJ databases">
        <title>Characterization of pSCL2, a giant linear plasmid in Streptomyces clavuligerus.</title>
        <authorList>
            <person name="Wu W."/>
            <person name="Roy K.L."/>
        </authorList>
    </citation>
    <scope>NUCLEOTIDE SEQUENCE</scope>
    <source>
        <plasmid evidence="1">pSCL2</plasmid>
    </source>
</reference>
<name>Q6TMR7_STRCL</name>
<sequence>MGWFEEVDGGEAGFAVDELHGDLGAGGEVEGVEGFGVEGVDDAVEAGAEERGCGTEGGVEGDALVVEAELVTAAWAADLTDAADIAAVADHVRASLAADIGDGAGRVHGDGGAGELDQDPDATASVLAFAALQAVQAALPEYRASALGRLGRTEEAEAEAHRAYRTEQNRRWFRHNPNGQDAITAAAKAADTARGRTAQYLLAARLEQLREQAAARTEQTTAAPWTERLSGFAARPLDDELGR</sequence>
<dbReference type="EMBL" id="AY392416">
    <property type="protein sequence ID" value="AAQ93556.1"/>
    <property type="molecule type" value="Genomic_DNA"/>
</dbReference>